<dbReference type="RefSeq" id="WP_151756555.1">
    <property type="nucleotide sequence ID" value="NZ_BKZW01000001.1"/>
</dbReference>
<evidence type="ECO:0000313" key="4">
    <source>
        <dbReference type="Proteomes" id="UP000326912"/>
    </source>
</evidence>
<keyword evidence="1" id="KW-1133">Transmembrane helix</keyword>
<dbReference type="Pfam" id="PF13360">
    <property type="entry name" value="PQQ_2"/>
    <property type="match status" value="3"/>
</dbReference>
<feature type="domain" description="Pyrrolo-quinoline quinone repeat" evidence="2">
    <location>
        <begin position="121"/>
        <end position="216"/>
    </location>
</feature>
<dbReference type="SUPFAM" id="SSF50998">
    <property type="entry name" value="Quinoprotein alcohol dehydrogenase-like"/>
    <property type="match status" value="1"/>
</dbReference>
<dbReference type="InterPro" id="IPR002372">
    <property type="entry name" value="PQQ_rpt_dom"/>
</dbReference>
<gene>
    <name evidence="3" type="ORF">KDW_28420</name>
</gene>
<evidence type="ECO:0000313" key="3">
    <source>
        <dbReference type="EMBL" id="GER88680.1"/>
    </source>
</evidence>
<feature type="domain" description="Pyrrolo-quinoline quinone repeat" evidence="2">
    <location>
        <begin position="357"/>
        <end position="459"/>
    </location>
</feature>
<feature type="domain" description="Pyrrolo-quinoline quinone repeat" evidence="2">
    <location>
        <begin position="244"/>
        <end position="346"/>
    </location>
</feature>
<dbReference type="Gene3D" id="2.130.10.10">
    <property type="entry name" value="YVTN repeat-like/Quinoprotein amine dehydrogenase"/>
    <property type="match status" value="1"/>
</dbReference>
<protein>
    <recommendedName>
        <fullName evidence="2">Pyrrolo-quinoline quinone repeat domain-containing protein</fullName>
    </recommendedName>
</protein>
<dbReference type="EMBL" id="BKZW01000001">
    <property type="protein sequence ID" value="GER88680.1"/>
    <property type="molecule type" value="Genomic_DNA"/>
</dbReference>
<organism evidence="3 4">
    <name type="scientific">Dictyobacter vulcani</name>
    <dbReference type="NCBI Taxonomy" id="2607529"/>
    <lineage>
        <taxon>Bacteria</taxon>
        <taxon>Bacillati</taxon>
        <taxon>Chloroflexota</taxon>
        <taxon>Ktedonobacteria</taxon>
        <taxon>Ktedonobacterales</taxon>
        <taxon>Dictyobacteraceae</taxon>
        <taxon>Dictyobacter</taxon>
    </lineage>
</organism>
<dbReference type="PANTHER" id="PTHR34512">
    <property type="entry name" value="CELL SURFACE PROTEIN"/>
    <property type="match status" value="1"/>
</dbReference>
<evidence type="ECO:0000259" key="2">
    <source>
        <dbReference type="Pfam" id="PF13360"/>
    </source>
</evidence>
<comment type="caution">
    <text evidence="3">The sequence shown here is derived from an EMBL/GenBank/DDBJ whole genome shotgun (WGS) entry which is preliminary data.</text>
</comment>
<keyword evidence="4" id="KW-1185">Reference proteome</keyword>
<dbReference type="AlphaFoldDB" id="A0A5J4KQG9"/>
<dbReference type="Gene3D" id="2.40.10.480">
    <property type="match status" value="1"/>
</dbReference>
<dbReference type="InterPro" id="IPR018391">
    <property type="entry name" value="PQQ_b-propeller_rpt"/>
</dbReference>
<reference evidence="3 4" key="1">
    <citation type="submission" date="2019-10" db="EMBL/GenBank/DDBJ databases">
        <title>Dictyobacter vulcani sp. nov., within the class Ktedonobacteria, isolated from soil of volcanic Mt. Zao.</title>
        <authorList>
            <person name="Zheng Y."/>
            <person name="Wang C.M."/>
            <person name="Sakai Y."/>
            <person name="Abe K."/>
            <person name="Yokota A."/>
            <person name="Yabe S."/>
        </authorList>
    </citation>
    <scope>NUCLEOTIDE SEQUENCE [LARGE SCALE GENOMIC DNA]</scope>
    <source>
        <strain evidence="3 4">W12</strain>
    </source>
</reference>
<dbReference type="SMART" id="SM00564">
    <property type="entry name" value="PQQ"/>
    <property type="match status" value="6"/>
</dbReference>
<accession>A0A5J4KQG9</accession>
<feature type="transmembrane region" description="Helical" evidence="1">
    <location>
        <begin position="42"/>
        <end position="62"/>
    </location>
</feature>
<dbReference type="Proteomes" id="UP000326912">
    <property type="component" value="Unassembled WGS sequence"/>
</dbReference>
<keyword evidence="1" id="KW-0472">Membrane</keyword>
<dbReference type="InterPro" id="IPR011047">
    <property type="entry name" value="Quinoprotein_ADH-like_sf"/>
</dbReference>
<sequence length="463" mass="50678">MHKDEQRDLLDDEFEIVDLEDGERHVWPGLNFLQGQRFSRRVSGYLVALILVTAVIGLVVLGPNLAFVSQRLVGGAQKIQANRGAVVIGTPVAQEQQLPIVTMETLGDVIVVWTSPAMQDAAGRIVALSRGTGQVRWESQPTIMAMGVADGKLWVQEADNSLNGISAHDGSLVWKRDLPPASHVVDVHDGLIYVQNIQLALFVYHIADGSLQWQYAHADRIVQFGPGMIYVTKAYSSVLSVLMGLRERDGKVVWQYTLPMVPQSLKVDQDIAYVSGMNDLLIAVRVGASQSLWEQQLKLGDVVSQAVDGRVYVELAGHKRLDVLDGHTGSLAWSFQQSDLSLVAVQQQLVYIKVFQGVTVLSSQHGTTIWSYGTSITAPNIQMDGGVLYANSLVDGVVNAMDATTGKLLWHYDAFSTTNKPAKQQAAVGKIESGVLYLVLRSDLSLRALDTHTMVILWQTALN</sequence>
<keyword evidence="1" id="KW-0812">Transmembrane</keyword>
<proteinExistence type="predicted"/>
<dbReference type="InterPro" id="IPR015943">
    <property type="entry name" value="WD40/YVTN_repeat-like_dom_sf"/>
</dbReference>
<evidence type="ECO:0000256" key="1">
    <source>
        <dbReference type="SAM" id="Phobius"/>
    </source>
</evidence>
<name>A0A5J4KQG9_9CHLR</name>
<dbReference type="PANTHER" id="PTHR34512:SF30">
    <property type="entry name" value="OUTER MEMBRANE PROTEIN ASSEMBLY FACTOR BAMB"/>
    <property type="match status" value="1"/>
</dbReference>